<dbReference type="PROSITE" id="PS51213">
    <property type="entry name" value="ELK"/>
    <property type="match status" value="1"/>
</dbReference>
<evidence type="ECO:0000256" key="2">
    <source>
        <dbReference type="ARBA" id="ARBA00023125"/>
    </source>
</evidence>
<evidence type="ECO:0000256" key="5">
    <source>
        <dbReference type="PROSITE-ProRule" id="PRU00108"/>
    </source>
</evidence>
<comment type="similarity">
    <text evidence="6">Belongs to the TALE/KNOX homeobox family.</text>
</comment>
<dbReference type="GeneID" id="120265979"/>
<reference evidence="11" key="1">
    <citation type="submission" date="2025-08" db="UniProtKB">
        <authorList>
            <consortium name="RefSeq"/>
        </authorList>
    </citation>
    <scope>IDENTIFICATION</scope>
</reference>
<feature type="region of interest" description="Disordered" evidence="7">
    <location>
        <begin position="143"/>
        <end position="189"/>
    </location>
</feature>
<dbReference type="SMART" id="SM01188">
    <property type="entry name" value="ELK"/>
    <property type="match status" value="1"/>
</dbReference>
<dbReference type="InterPro" id="IPR017970">
    <property type="entry name" value="Homeobox_CS"/>
</dbReference>
<dbReference type="Pfam" id="PF03789">
    <property type="entry name" value="ELK"/>
    <property type="match status" value="1"/>
</dbReference>
<keyword evidence="2 5" id="KW-0238">DNA-binding</keyword>
<feature type="DNA-binding region" description="Homeobox; TALE-type" evidence="5">
    <location>
        <begin position="213"/>
        <end position="276"/>
    </location>
</feature>
<evidence type="ECO:0000259" key="8">
    <source>
        <dbReference type="PROSITE" id="PS50071"/>
    </source>
</evidence>
<accession>A0AB40BRB3</accession>
<evidence type="ECO:0000256" key="3">
    <source>
        <dbReference type="ARBA" id="ARBA00023155"/>
    </source>
</evidence>
<dbReference type="Pfam" id="PF03791">
    <property type="entry name" value="KNOX2"/>
    <property type="match status" value="1"/>
</dbReference>
<evidence type="ECO:0000313" key="10">
    <source>
        <dbReference type="Proteomes" id="UP001515500"/>
    </source>
</evidence>
<evidence type="ECO:0000256" key="6">
    <source>
        <dbReference type="PROSITE-ProRule" id="PRU00559"/>
    </source>
</evidence>
<name>A0AB40BRB3_DIOCR</name>
<dbReference type="GO" id="GO:0003677">
    <property type="term" value="F:DNA binding"/>
    <property type="evidence" value="ECO:0007669"/>
    <property type="project" value="UniProtKB-UniRule"/>
</dbReference>
<dbReference type="InterPro" id="IPR009057">
    <property type="entry name" value="Homeodomain-like_sf"/>
</dbReference>
<dbReference type="InterPro" id="IPR005540">
    <property type="entry name" value="KNOX1"/>
</dbReference>
<dbReference type="InterPro" id="IPR005541">
    <property type="entry name" value="KNOX2"/>
</dbReference>
<dbReference type="InterPro" id="IPR001356">
    <property type="entry name" value="HD"/>
</dbReference>
<organism evidence="10 11">
    <name type="scientific">Dioscorea cayennensis subsp. rotundata</name>
    <name type="common">White Guinea yam</name>
    <name type="synonym">Dioscorea rotundata</name>
    <dbReference type="NCBI Taxonomy" id="55577"/>
    <lineage>
        <taxon>Eukaryota</taxon>
        <taxon>Viridiplantae</taxon>
        <taxon>Streptophyta</taxon>
        <taxon>Embryophyta</taxon>
        <taxon>Tracheophyta</taxon>
        <taxon>Spermatophyta</taxon>
        <taxon>Magnoliopsida</taxon>
        <taxon>Liliopsida</taxon>
        <taxon>Dioscoreales</taxon>
        <taxon>Dioscoreaceae</taxon>
        <taxon>Dioscorea</taxon>
    </lineage>
</organism>
<sequence length="306" mass="34398">MGDLYSIHPGIWRDDDTSSSLPTLPILPKLPSLHPLSQQNSKSSDLLKAQIASHPLYPSLLSSYIQCRKVGAPPEVATLLEEISSEQHHPTIISGELGADPELDEFMECYCRVLEKYKEELSKPLDEAATFLTEIETQLGDLCKSSHSSSSSTTAINSFSDEAAGSSDEELSCGDVDASESRESGTRFPDQDLKEMLLKKYSGYLSNLKKEFMKKRKKGKLPKDARLTLLDWWNSHYRWPYPTDEEKVKLAEMTGLDPKQINNWFINQRKRHWKPSDDMKFALMEGVNSGGSVTTLYFDKGATIDP</sequence>
<dbReference type="Proteomes" id="UP001515500">
    <property type="component" value="Chromosome 7"/>
</dbReference>
<feature type="domain" description="ELK" evidence="9">
    <location>
        <begin position="192"/>
        <end position="212"/>
    </location>
</feature>
<evidence type="ECO:0000256" key="1">
    <source>
        <dbReference type="ARBA" id="ARBA00004123"/>
    </source>
</evidence>
<dbReference type="InterPro" id="IPR050224">
    <property type="entry name" value="TALE_homeobox"/>
</dbReference>
<keyword evidence="4 5" id="KW-0539">Nucleus</keyword>
<evidence type="ECO:0000313" key="11">
    <source>
        <dbReference type="RefSeq" id="XP_039129861.1"/>
    </source>
</evidence>
<dbReference type="PROSITE" id="PS50071">
    <property type="entry name" value="HOMEOBOX_2"/>
    <property type="match status" value="1"/>
</dbReference>
<dbReference type="GO" id="GO:0000981">
    <property type="term" value="F:DNA-binding transcription factor activity, RNA polymerase II-specific"/>
    <property type="evidence" value="ECO:0007669"/>
    <property type="project" value="InterPro"/>
</dbReference>
<dbReference type="AlphaFoldDB" id="A0AB40BRB3"/>
<dbReference type="SUPFAM" id="SSF46689">
    <property type="entry name" value="Homeodomain-like"/>
    <property type="match status" value="1"/>
</dbReference>
<dbReference type="PANTHER" id="PTHR11850">
    <property type="entry name" value="HOMEOBOX PROTEIN TRANSCRIPTION FACTORS"/>
    <property type="match status" value="1"/>
</dbReference>
<protein>
    <submittedName>
        <fullName evidence="11">Homeobox protein knotted-1-like 1</fullName>
    </submittedName>
</protein>
<keyword evidence="10" id="KW-1185">Reference proteome</keyword>
<dbReference type="SMART" id="SM01255">
    <property type="entry name" value="KNOX1"/>
    <property type="match status" value="1"/>
</dbReference>
<dbReference type="PROSITE" id="PS00027">
    <property type="entry name" value="HOMEOBOX_1"/>
    <property type="match status" value="1"/>
</dbReference>
<dbReference type="RefSeq" id="XP_039129861.1">
    <property type="nucleotide sequence ID" value="XM_039273927.1"/>
</dbReference>
<evidence type="ECO:0000256" key="4">
    <source>
        <dbReference type="ARBA" id="ARBA00023242"/>
    </source>
</evidence>
<dbReference type="InterPro" id="IPR008422">
    <property type="entry name" value="KN_HD"/>
</dbReference>
<dbReference type="GO" id="GO:0005634">
    <property type="term" value="C:nucleus"/>
    <property type="evidence" value="ECO:0007669"/>
    <property type="project" value="UniProtKB-SubCell"/>
</dbReference>
<dbReference type="Pfam" id="PF03790">
    <property type="entry name" value="KNOX1"/>
    <property type="match status" value="1"/>
</dbReference>
<dbReference type="InterPro" id="IPR005539">
    <property type="entry name" value="ELK_dom"/>
</dbReference>
<evidence type="ECO:0000259" key="9">
    <source>
        <dbReference type="PROSITE" id="PS51213"/>
    </source>
</evidence>
<comment type="subcellular location">
    <subcellularLocation>
        <location evidence="1 5">Nucleus</location>
    </subcellularLocation>
</comment>
<feature type="compositionally biased region" description="Basic and acidic residues" evidence="7">
    <location>
        <begin position="179"/>
        <end position="189"/>
    </location>
</feature>
<feature type="domain" description="Homeobox" evidence="8">
    <location>
        <begin position="212"/>
        <end position="275"/>
    </location>
</feature>
<keyword evidence="3 5" id="KW-0371">Homeobox</keyword>
<gene>
    <name evidence="11" type="primary">LOC120265979</name>
</gene>
<proteinExistence type="inferred from homology"/>
<dbReference type="CDD" id="cd00086">
    <property type="entry name" value="homeodomain"/>
    <property type="match status" value="1"/>
</dbReference>
<dbReference type="Gene3D" id="1.10.10.60">
    <property type="entry name" value="Homeodomain-like"/>
    <property type="match status" value="1"/>
</dbReference>
<dbReference type="SMART" id="SM01256">
    <property type="entry name" value="KNOX2"/>
    <property type="match status" value="1"/>
</dbReference>
<dbReference type="Pfam" id="PF05920">
    <property type="entry name" value="Homeobox_KN"/>
    <property type="match status" value="1"/>
</dbReference>
<evidence type="ECO:0000256" key="7">
    <source>
        <dbReference type="SAM" id="MobiDB-lite"/>
    </source>
</evidence>
<dbReference type="SMART" id="SM00389">
    <property type="entry name" value="HOX"/>
    <property type="match status" value="1"/>
</dbReference>